<evidence type="ECO:0000313" key="4">
    <source>
        <dbReference type="Proteomes" id="UP001596455"/>
    </source>
</evidence>
<dbReference type="GO" id="GO:0016740">
    <property type="term" value="F:transferase activity"/>
    <property type="evidence" value="ECO:0007669"/>
    <property type="project" value="UniProtKB-KW"/>
</dbReference>
<keyword evidence="3" id="KW-0808">Transferase</keyword>
<keyword evidence="4" id="KW-1185">Reference proteome</keyword>
<accession>A0ABW2Q556</accession>
<dbReference type="Proteomes" id="UP001596455">
    <property type="component" value="Unassembled WGS sequence"/>
</dbReference>
<dbReference type="InterPro" id="IPR007345">
    <property type="entry name" value="Polysacch_pyruvyl_Trfase"/>
</dbReference>
<reference evidence="4" key="1">
    <citation type="journal article" date="2019" name="Int. J. Syst. Evol. Microbiol.">
        <title>The Global Catalogue of Microorganisms (GCM) 10K type strain sequencing project: providing services to taxonomists for standard genome sequencing and annotation.</title>
        <authorList>
            <consortium name="The Broad Institute Genomics Platform"/>
            <consortium name="The Broad Institute Genome Sequencing Center for Infectious Disease"/>
            <person name="Wu L."/>
            <person name="Ma J."/>
        </authorList>
    </citation>
    <scope>NUCLEOTIDE SEQUENCE [LARGE SCALE GENOMIC DNA]</scope>
    <source>
        <strain evidence="4">JCM 1490</strain>
    </source>
</reference>
<dbReference type="PANTHER" id="PTHR36836:SF1">
    <property type="entry name" value="COLANIC ACID BIOSYNTHESIS PROTEIN WCAK"/>
    <property type="match status" value="1"/>
</dbReference>
<protein>
    <submittedName>
        <fullName evidence="3">Polysaccharide pyruvyl transferase family protein</fullName>
    </submittedName>
</protein>
<name>A0ABW2Q556_9MICO</name>
<evidence type="ECO:0000259" key="2">
    <source>
        <dbReference type="Pfam" id="PF04230"/>
    </source>
</evidence>
<proteinExistence type="predicted"/>
<feature type="domain" description="Polysaccharide pyruvyl transferase" evidence="2">
    <location>
        <begin position="107"/>
        <end position="342"/>
    </location>
</feature>
<gene>
    <name evidence="3" type="ORF">ACFQQL_05895</name>
</gene>
<dbReference type="RefSeq" id="WP_382392216.1">
    <property type="nucleotide sequence ID" value="NZ_JBHTCQ010000001.1"/>
</dbReference>
<dbReference type="PANTHER" id="PTHR36836">
    <property type="entry name" value="COLANIC ACID BIOSYNTHESIS PROTEIN WCAK"/>
    <property type="match status" value="1"/>
</dbReference>
<dbReference type="Pfam" id="PF04230">
    <property type="entry name" value="PS_pyruv_trans"/>
    <property type="match status" value="1"/>
</dbReference>
<dbReference type="EMBL" id="JBHTCQ010000001">
    <property type="protein sequence ID" value="MFC7404634.1"/>
    <property type="molecule type" value="Genomic_DNA"/>
</dbReference>
<sequence length="446" mass="48450">MTHESILRTALDGARYPLSRALDRAVFELAWLTSPRRSRTHHVIVTPPREGNVGDQAMVESFVHQVEGPVVVIDRVPAIHPLPPERVRIVHLSELLYGFGVRHLVEVWTFARLTRSARSVSILGADMMDGRYALRAAIRRAALVEHTARHGVDARILGFSWNGKSEPRARRAVARAAAAGVQLFARDPHSAERLRSDGMVDVVQTADLVFADDTLDDSAADALLSPMRRAPLAVLNASALVGSWFDQVPDYVALTEHLLRRGRNVVFVPSGKRRTFDDSEAARAVVDEIGNATPQTVAVIDELWSPAQVRALIRRSDLLVTGRMHPSIIALSQGVPPIVMSTQGKVSGLLALFSLEQNLVEPRPGMSTQVIERLDAILDDVESAKEAVRRRLPTVTGLSRRNVAGLAAPDRTPAGGEPAHPRPVLVHPVAPSSRAAHASGLDDAPA</sequence>
<feature type="region of interest" description="Disordered" evidence="1">
    <location>
        <begin position="403"/>
        <end position="446"/>
    </location>
</feature>
<evidence type="ECO:0000313" key="3">
    <source>
        <dbReference type="EMBL" id="MFC7404634.1"/>
    </source>
</evidence>
<organism evidence="3 4">
    <name type="scientific">Georgenia alba</name>
    <dbReference type="NCBI Taxonomy" id="2233858"/>
    <lineage>
        <taxon>Bacteria</taxon>
        <taxon>Bacillati</taxon>
        <taxon>Actinomycetota</taxon>
        <taxon>Actinomycetes</taxon>
        <taxon>Micrococcales</taxon>
        <taxon>Bogoriellaceae</taxon>
        <taxon>Georgenia</taxon>
    </lineage>
</organism>
<evidence type="ECO:0000256" key="1">
    <source>
        <dbReference type="SAM" id="MobiDB-lite"/>
    </source>
</evidence>
<comment type="caution">
    <text evidence="3">The sequence shown here is derived from an EMBL/GenBank/DDBJ whole genome shotgun (WGS) entry which is preliminary data.</text>
</comment>